<keyword evidence="3" id="KW-0238">DNA-binding</keyword>
<feature type="non-terminal residue" evidence="5">
    <location>
        <position position="69"/>
    </location>
</feature>
<feature type="domain" description="Sigma-54 factor interaction" evidence="4">
    <location>
        <begin position="1"/>
        <end position="69"/>
    </location>
</feature>
<dbReference type="InterPro" id="IPR025943">
    <property type="entry name" value="Sigma_54_int_dom_ATP-bd_2"/>
</dbReference>
<evidence type="ECO:0000256" key="1">
    <source>
        <dbReference type="ARBA" id="ARBA00022741"/>
    </source>
</evidence>
<keyword evidence="1" id="KW-0547">Nucleotide-binding</keyword>
<sequence>LSPRRNRPFVAVNCGAIPAELLESELFGHEKGAFTGAIATRKGRFEIADGGTLFLDEIGDMSPPCRSNC</sequence>
<dbReference type="GO" id="GO:0003677">
    <property type="term" value="F:DNA binding"/>
    <property type="evidence" value="ECO:0007669"/>
    <property type="project" value="UniProtKB-KW"/>
</dbReference>
<keyword evidence="2" id="KW-0067">ATP-binding</keyword>
<feature type="non-terminal residue" evidence="5">
    <location>
        <position position="1"/>
    </location>
</feature>
<dbReference type="GO" id="GO:0006355">
    <property type="term" value="P:regulation of DNA-templated transcription"/>
    <property type="evidence" value="ECO:0007669"/>
    <property type="project" value="InterPro"/>
</dbReference>
<proteinExistence type="predicted"/>
<dbReference type="Gene3D" id="3.40.50.300">
    <property type="entry name" value="P-loop containing nucleotide triphosphate hydrolases"/>
    <property type="match status" value="1"/>
</dbReference>
<dbReference type="CDD" id="cd00009">
    <property type="entry name" value="AAA"/>
    <property type="match status" value="1"/>
</dbReference>
<comment type="caution">
    <text evidence="5">The sequence shown here is derived from an EMBL/GenBank/DDBJ whole genome shotgun (WGS) entry which is preliminary data.</text>
</comment>
<evidence type="ECO:0000256" key="2">
    <source>
        <dbReference type="ARBA" id="ARBA00022840"/>
    </source>
</evidence>
<protein>
    <submittedName>
        <fullName evidence="5">Transcriptional regulator</fullName>
    </submittedName>
</protein>
<reference evidence="5" key="1">
    <citation type="submission" date="2013-08" db="EMBL/GenBank/DDBJ databases">
        <authorList>
            <person name="Mendez C."/>
            <person name="Richter M."/>
            <person name="Ferrer M."/>
            <person name="Sanchez J."/>
        </authorList>
    </citation>
    <scope>NUCLEOTIDE SEQUENCE</scope>
</reference>
<reference evidence="5" key="2">
    <citation type="journal article" date="2014" name="ISME J.">
        <title>Microbial stratification in low pH oxic and suboxic macroscopic growths along an acid mine drainage.</title>
        <authorList>
            <person name="Mendez-Garcia C."/>
            <person name="Mesa V."/>
            <person name="Sprenger R.R."/>
            <person name="Richter M."/>
            <person name="Diez M.S."/>
            <person name="Solano J."/>
            <person name="Bargiela R."/>
            <person name="Golyshina O.V."/>
            <person name="Manteca A."/>
            <person name="Ramos J.L."/>
            <person name="Gallego J.R."/>
            <person name="Llorente I."/>
            <person name="Martins Dos Santos V.A."/>
            <person name="Jensen O.N."/>
            <person name="Pelaez A.I."/>
            <person name="Sanchez J."/>
            <person name="Ferrer M."/>
        </authorList>
    </citation>
    <scope>NUCLEOTIDE SEQUENCE</scope>
</reference>
<evidence type="ECO:0000256" key="3">
    <source>
        <dbReference type="ARBA" id="ARBA00023125"/>
    </source>
</evidence>
<accession>T1A4Y1</accession>
<dbReference type="PROSITE" id="PS00676">
    <property type="entry name" value="SIGMA54_INTERACT_2"/>
    <property type="match status" value="1"/>
</dbReference>
<dbReference type="PANTHER" id="PTHR32071">
    <property type="entry name" value="TRANSCRIPTIONAL REGULATORY PROTEIN"/>
    <property type="match status" value="1"/>
</dbReference>
<dbReference type="GO" id="GO:0005524">
    <property type="term" value="F:ATP binding"/>
    <property type="evidence" value="ECO:0007669"/>
    <property type="project" value="UniProtKB-KW"/>
</dbReference>
<dbReference type="PANTHER" id="PTHR32071:SF117">
    <property type="entry name" value="PTS-DEPENDENT DIHYDROXYACETONE KINASE OPERON REGULATORY PROTEIN-RELATED"/>
    <property type="match status" value="1"/>
</dbReference>
<dbReference type="InterPro" id="IPR027417">
    <property type="entry name" value="P-loop_NTPase"/>
</dbReference>
<dbReference type="PROSITE" id="PS50045">
    <property type="entry name" value="SIGMA54_INTERACT_4"/>
    <property type="match status" value="1"/>
</dbReference>
<gene>
    <name evidence="5" type="ORF">B1A_12888</name>
</gene>
<name>T1A4Y1_9ZZZZ</name>
<dbReference type="AlphaFoldDB" id="T1A4Y1"/>
<organism evidence="5">
    <name type="scientific">mine drainage metagenome</name>
    <dbReference type="NCBI Taxonomy" id="410659"/>
    <lineage>
        <taxon>unclassified sequences</taxon>
        <taxon>metagenomes</taxon>
        <taxon>ecological metagenomes</taxon>
    </lineage>
</organism>
<evidence type="ECO:0000259" key="4">
    <source>
        <dbReference type="PROSITE" id="PS50045"/>
    </source>
</evidence>
<dbReference type="Pfam" id="PF00158">
    <property type="entry name" value="Sigma54_activat"/>
    <property type="match status" value="1"/>
</dbReference>
<evidence type="ECO:0000313" key="5">
    <source>
        <dbReference type="EMBL" id="EQD51978.1"/>
    </source>
</evidence>
<dbReference type="InterPro" id="IPR002078">
    <property type="entry name" value="Sigma_54_int"/>
</dbReference>
<dbReference type="SUPFAM" id="SSF52540">
    <property type="entry name" value="P-loop containing nucleoside triphosphate hydrolases"/>
    <property type="match status" value="1"/>
</dbReference>
<dbReference type="EMBL" id="AUZX01009403">
    <property type="protein sequence ID" value="EQD51978.1"/>
    <property type="molecule type" value="Genomic_DNA"/>
</dbReference>